<name>A0AAD8TRA4_LOLMU</name>
<dbReference type="SUPFAM" id="SSF52047">
    <property type="entry name" value="RNI-like"/>
    <property type="match status" value="1"/>
</dbReference>
<proteinExistence type="predicted"/>
<dbReference type="AlphaFoldDB" id="A0AAD8TRA4"/>
<dbReference type="InterPro" id="IPR032675">
    <property type="entry name" value="LRR_dom_sf"/>
</dbReference>
<evidence type="ECO:0000313" key="2">
    <source>
        <dbReference type="Proteomes" id="UP001231189"/>
    </source>
</evidence>
<evidence type="ECO:0008006" key="3">
    <source>
        <dbReference type="Google" id="ProtNLM"/>
    </source>
</evidence>
<evidence type="ECO:0000313" key="1">
    <source>
        <dbReference type="EMBL" id="KAK1686288.1"/>
    </source>
</evidence>
<dbReference type="InterPro" id="IPR053197">
    <property type="entry name" value="F-box_SCFL_complex_component"/>
</dbReference>
<dbReference type="PANTHER" id="PTHR34223">
    <property type="entry name" value="OS11G0201299 PROTEIN"/>
    <property type="match status" value="1"/>
</dbReference>
<organism evidence="1 2">
    <name type="scientific">Lolium multiflorum</name>
    <name type="common">Italian ryegrass</name>
    <name type="synonym">Lolium perenne subsp. multiflorum</name>
    <dbReference type="NCBI Taxonomy" id="4521"/>
    <lineage>
        <taxon>Eukaryota</taxon>
        <taxon>Viridiplantae</taxon>
        <taxon>Streptophyta</taxon>
        <taxon>Embryophyta</taxon>
        <taxon>Tracheophyta</taxon>
        <taxon>Spermatophyta</taxon>
        <taxon>Magnoliopsida</taxon>
        <taxon>Liliopsida</taxon>
        <taxon>Poales</taxon>
        <taxon>Poaceae</taxon>
        <taxon>BOP clade</taxon>
        <taxon>Pooideae</taxon>
        <taxon>Poodae</taxon>
        <taxon>Poeae</taxon>
        <taxon>Poeae Chloroplast Group 2 (Poeae type)</taxon>
        <taxon>Loliodinae</taxon>
        <taxon>Loliinae</taxon>
        <taxon>Lolium</taxon>
    </lineage>
</organism>
<comment type="caution">
    <text evidence="1">The sequence shown here is derived from an EMBL/GenBank/DDBJ whole genome shotgun (WGS) entry which is preliminary data.</text>
</comment>
<dbReference type="SUPFAM" id="SSF81383">
    <property type="entry name" value="F-box domain"/>
    <property type="match status" value="1"/>
</dbReference>
<dbReference type="Proteomes" id="UP001231189">
    <property type="component" value="Unassembled WGS sequence"/>
</dbReference>
<dbReference type="InterPro" id="IPR036047">
    <property type="entry name" value="F-box-like_dom_sf"/>
</dbReference>
<dbReference type="Gene3D" id="3.80.10.10">
    <property type="entry name" value="Ribonuclease Inhibitor"/>
    <property type="match status" value="1"/>
</dbReference>
<keyword evidence="2" id="KW-1185">Reference proteome</keyword>
<gene>
    <name evidence="1" type="ORF">QYE76_047136</name>
</gene>
<accession>A0AAD8TRA4</accession>
<protein>
    <recommendedName>
        <fullName evidence="3">F-box domain-containing protein</fullName>
    </recommendedName>
</protein>
<sequence length="353" mass="39929">MEHAADASDAKPDRLSVLSDCLLHGILSLSSMGARRLVQTSTLSRRWRHLWRDVPCLDVGPDEFQGDDQFDKWVRFNNFMDNLVLQHAAVGLDVLRMQVAEPPKDRSGRWSRPDGNSWVRRCLARYSPAVLDIRNQSTSGTHVQMRRVTRGTVLCRLTTLRLTGVTLCAGFEHLIAASGCPRLQHLELRDCLVGFRELVASSTLKTLVVESCNMSMDNSSLRMGHTPRIVAPGLASLHLVLLSWYAPLWEFEMPSLVEAMVVIDRGRVDKEFDLLCSLKNVTKLEISTFPSLHLVMNSRFGRDLPEFNNLTTLILEQCRFTHNGLTLLEFFLLLAPNLEKLTLQNCMVHAYTC</sequence>
<dbReference type="EMBL" id="JAUUTY010000002">
    <property type="protein sequence ID" value="KAK1686288.1"/>
    <property type="molecule type" value="Genomic_DNA"/>
</dbReference>
<dbReference type="PANTHER" id="PTHR34223:SF50">
    <property type="entry name" value="F-BOX DOMAIN-CONTAINING PROTEIN"/>
    <property type="match status" value="1"/>
</dbReference>
<reference evidence="1" key="1">
    <citation type="submission" date="2023-07" db="EMBL/GenBank/DDBJ databases">
        <title>A chromosome-level genome assembly of Lolium multiflorum.</title>
        <authorList>
            <person name="Chen Y."/>
            <person name="Copetti D."/>
            <person name="Kolliker R."/>
            <person name="Studer B."/>
        </authorList>
    </citation>
    <scope>NUCLEOTIDE SEQUENCE</scope>
    <source>
        <strain evidence="1">02402/16</strain>
        <tissue evidence="1">Leaf</tissue>
    </source>
</reference>